<feature type="binding site" evidence="9">
    <location>
        <position position="331"/>
    </location>
    <ligand>
        <name>ATP</name>
        <dbReference type="ChEBI" id="CHEBI:30616"/>
    </ligand>
</feature>
<comment type="caution">
    <text evidence="13">The sequence shown here is derived from an EMBL/GenBank/DDBJ whole genome shotgun (WGS) entry which is preliminary data.</text>
</comment>
<feature type="domain" description="TcmA/NAT10 helicase" evidence="10">
    <location>
        <begin position="183"/>
        <end position="349"/>
    </location>
</feature>
<evidence type="ECO:0000256" key="3">
    <source>
        <dbReference type="ARBA" id="ARBA00022679"/>
    </source>
</evidence>
<gene>
    <name evidence="9" type="primary">tmcA</name>
    <name evidence="13" type="ORF">AMR76_04550</name>
</gene>
<comment type="caution">
    <text evidence="9">Lacks conserved residue(s) required for the propagation of feature annotation.</text>
</comment>
<dbReference type="PANTHER" id="PTHR10925:SF5">
    <property type="entry name" value="RNA CYTIDINE ACETYLTRANSFERASE"/>
    <property type="match status" value="1"/>
</dbReference>
<protein>
    <recommendedName>
        <fullName evidence="9">tRNA(Met) cytidine acetyltransferase TmcA</fullName>
        <ecNumber evidence="9">2.3.1.193</ecNumber>
    </recommendedName>
</protein>
<comment type="function">
    <text evidence="9">Catalyzes the formation of N(4)-acetylcytidine (ac(4)C) at the wobble position of tRNA(Met), by using acetyl-CoA as an acetyl donor and ATP (or GTP).</text>
</comment>
<dbReference type="Gene3D" id="1.20.120.890">
    <property type="entry name" value="tRNA(Met) cytidine acetyltransferase, tail domain"/>
    <property type="match status" value="1"/>
</dbReference>
<dbReference type="GO" id="GO:0002101">
    <property type="term" value="P:tRNA wobble cytosine modification"/>
    <property type="evidence" value="ECO:0007669"/>
    <property type="project" value="UniProtKB-UniRule"/>
</dbReference>
<dbReference type="FunFam" id="3.40.50.300:FF:001011">
    <property type="entry name" value="tRNA(Met) cytidine acetyltransferase TmcA"/>
    <property type="match status" value="1"/>
</dbReference>
<dbReference type="GO" id="GO:0051391">
    <property type="term" value="P:tRNA acetylation"/>
    <property type="evidence" value="ECO:0007669"/>
    <property type="project" value="UniProtKB-UniRule"/>
</dbReference>
<evidence type="ECO:0000256" key="7">
    <source>
        <dbReference type="ARBA" id="ARBA00022884"/>
    </source>
</evidence>
<name>A0A0Q2R4C8_VIBFU</name>
<feature type="domain" description="N-acetyltransferase" evidence="12">
    <location>
        <begin position="384"/>
        <end position="494"/>
    </location>
</feature>
<dbReference type="HAMAP" id="MF_01886">
    <property type="entry name" value="tRNA_acetyltr_TmcA"/>
    <property type="match status" value="1"/>
</dbReference>
<dbReference type="InParanoid" id="A0A0Q2R4C8"/>
<feature type="binding site" evidence="9">
    <location>
        <position position="163"/>
    </location>
    <ligand>
        <name>ATP</name>
        <dbReference type="ChEBI" id="CHEBI:30616"/>
    </ligand>
</feature>
<dbReference type="Pfam" id="PF05127">
    <property type="entry name" value="NAT10_TcmA_helicase"/>
    <property type="match status" value="1"/>
</dbReference>
<evidence type="ECO:0000259" key="11">
    <source>
        <dbReference type="Pfam" id="PF08351"/>
    </source>
</evidence>
<evidence type="ECO:0000259" key="10">
    <source>
        <dbReference type="Pfam" id="PF05127"/>
    </source>
</evidence>
<sequence>MANPTATILQFFDQLQHLAVTCNGRFGVRLQGTLEWQHAVVDALMQQLASDSTVFQLGGMARVGVTPVAFNKGQYLLGRECQWLICDVSEGFDANSFSAALGTLTGGGLLLLIGDQVVSENPAQQWLAAAFVELLQVTPTTLPHVPMSPKVDVAAPEDAFAQQAEAIAQVVRVVEGHRKRPLVLTADRGRGKSSALGIAAAQLMQSRSLNIIVTAPTLANVAPLFQHAARCIPLAQASKGALHYQASQLCFMAPDEIILHQPECDVLLVDEAAALPLPMLMTFVERYHRAVFSTTIHGYEGCGRGFTLKFQQWLQQQRPQMRTLHLDHPIRWSPDDSLEAWHRRAFLLDSDVALLPRDLNLTSLRYQAIPQAELLQQPALLADIFALLVNAHYQTSPNDVLHLLGDDAMCVFVARADERVIGCILAVREGGLDDTLIEQIQRGQRRPKGHLAPVTLANQLGMVVAAQQTCLRIMRIAIHPQLQQRGVGSSLLSHFVASHPADYYATSFGATSELVRFWQHNQFCAVKIGSQRDQASGCHSLLMIQHHSQPWVEEATAQFPIHLSYELSDTLRTLTPALVRQLMSHAKTPVTTTIPLTLLQHYANGGANYESVAAWIEQLLLSLRAEQWLAVSDVLIAKVLQRHTWQECANACDGSGRKQIEAKIRESLAKLLTNLQCKTSQ</sequence>
<comment type="catalytic activity">
    <reaction evidence="9">
        <text>cytidine(34) in elongator tRNA(Met) + acetyl-CoA + ATP + H2O = N(4)-acetylcytidine(34) in elongator tRNA(Met) + ADP + phosphate + CoA + H(+)</text>
        <dbReference type="Rhea" id="RHEA:43788"/>
        <dbReference type="Rhea" id="RHEA-COMP:10693"/>
        <dbReference type="Rhea" id="RHEA-COMP:10694"/>
        <dbReference type="ChEBI" id="CHEBI:15377"/>
        <dbReference type="ChEBI" id="CHEBI:15378"/>
        <dbReference type="ChEBI" id="CHEBI:30616"/>
        <dbReference type="ChEBI" id="CHEBI:43474"/>
        <dbReference type="ChEBI" id="CHEBI:57287"/>
        <dbReference type="ChEBI" id="CHEBI:57288"/>
        <dbReference type="ChEBI" id="CHEBI:74900"/>
        <dbReference type="ChEBI" id="CHEBI:82748"/>
        <dbReference type="ChEBI" id="CHEBI:456216"/>
        <dbReference type="EC" id="2.3.1.193"/>
    </reaction>
</comment>
<comment type="similarity">
    <text evidence="9">Belongs to the TmcA family.</text>
</comment>
<dbReference type="Pfam" id="PF08351">
    <property type="entry name" value="TmcA_N"/>
    <property type="match status" value="1"/>
</dbReference>
<feature type="binding site" evidence="9">
    <location>
        <position position="513"/>
    </location>
    <ligand>
        <name>acetyl-CoA</name>
        <dbReference type="ChEBI" id="CHEBI:57288"/>
    </ligand>
</feature>
<dbReference type="Gene3D" id="3.40.50.300">
    <property type="entry name" value="P-loop containing nucleotide triphosphate hydrolases"/>
    <property type="match status" value="1"/>
</dbReference>
<dbReference type="Pfam" id="PF13718">
    <property type="entry name" value="GNAT_acetyltr_2"/>
    <property type="match status" value="2"/>
</dbReference>
<evidence type="ECO:0000256" key="2">
    <source>
        <dbReference type="ARBA" id="ARBA00022555"/>
    </source>
</evidence>
<dbReference type="SUPFAM" id="SSF52540">
    <property type="entry name" value="P-loop containing nucleoside triphosphate hydrolases"/>
    <property type="match status" value="1"/>
</dbReference>
<dbReference type="Gene3D" id="3.40.50.11040">
    <property type="match status" value="1"/>
</dbReference>
<dbReference type="GO" id="GO:0005737">
    <property type="term" value="C:cytoplasm"/>
    <property type="evidence" value="ECO:0007669"/>
    <property type="project" value="UniProtKB-SubCell"/>
</dbReference>
<organism evidence="13 14">
    <name type="scientific">Vibrio furnissii</name>
    <dbReference type="NCBI Taxonomy" id="29494"/>
    <lineage>
        <taxon>Bacteria</taxon>
        <taxon>Pseudomonadati</taxon>
        <taxon>Pseudomonadota</taxon>
        <taxon>Gammaproteobacteria</taxon>
        <taxon>Vibrionales</taxon>
        <taxon>Vibrionaceae</taxon>
        <taxon>Vibrio</taxon>
    </lineage>
</organism>
<accession>A0A0Q2R4C8</accession>
<comment type="subcellular location">
    <subcellularLocation>
        <location evidence="9">Cytoplasm</location>
    </subcellularLocation>
</comment>
<dbReference type="InterPro" id="IPR007807">
    <property type="entry name" value="TcmA/NAT10_helicase"/>
</dbReference>
<keyword evidence="1 9" id="KW-0963">Cytoplasm</keyword>
<dbReference type="InterPro" id="IPR013562">
    <property type="entry name" value="TmcA/NAT10_N"/>
</dbReference>
<evidence type="ECO:0000256" key="1">
    <source>
        <dbReference type="ARBA" id="ARBA00022490"/>
    </source>
</evidence>
<dbReference type="GO" id="GO:0000049">
    <property type="term" value="F:tRNA binding"/>
    <property type="evidence" value="ECO:0007669"/>
    <property type="project" value="UniProtKB-UniRule"/>
</dbReference>
<dbReference type="SUPFAM" id="SSF55729">
    <property type="entry name" value="Acyl-CoA N-acyltransferases (Nat)"/>
    <property type="match status" value="1"/>
</dbReference>
<keyword evidence="4 9" id="KW-0819">tRNA processing</keyword>
<keyword evidence="8 9" id="KW-0012">Acyltransferase</keyword>
<keyword evidence="7 9" id="KW-0694">RNA-binding</keyword>
<dbReference type="EC" id="2.3.1.193" evidence="9"/>
<evidence type="ECO:0000256" key="9">
    <source>
        <dbReference type="HAMAP-Rule" id="MF_01886"/>
    </source>
</evidence>
<dbReference type="InterPro" id="IPR000182">
    <property type="entry name" value="GNAT_dom"/>
</dbReference>
<proteinExistence type="inferred from homology"/>
<dbReference type="InterPro" id="IPR027417">
    <property type="entry name" value="P-loop_NTPase"/>
</dbReference>
<evidence type="ECO:0000256" key="6">
    <source>
        <dbReference type="ARBA" id="ARBA00022840"/>
    </source>
</evidence>
<dbReference type="AlphaFoldDB" id="A0A0Q2R4C8"/>
<dbReference type="GO" id="GO:0051392">
    <property type="term" value="F:tRNA cytidine N4-acetyltransferase activity"/>
    <property type="evidence" value="ECO:0007669"/>
    <property type="project" value="UniProtKB-UniRule"/>
</dbReference>
<dbReference type="GO" id="GO:1990883">
    <property type="term" value="F:18S rRNA cytidine N-acetyltransferase activity"/>
    <property type="evidence" value="ECO:0007669"/>
    <property type="project" value="TreeGrafter"/>
</dbReference>
<evidence type="ECO:0000256" key="5">
    <source>
        <dbReference type="ARBA" id="ARBA00022741"/>
    </source>
</evidence>
<evidence type="ECO:0000313" key="13">
    <source>
        <dbReference type="EMBL" id="KQH86997.1"/>
    </source>
</evidence>
<keyword evidence="14" id="KW-1185">Reference proteome</keyword>
<keyword evidence="6 9" id="KW-0067">ATP-binding</keyword>
<dbReference type="EMBL" id="LKHS01000004">
    <property type="protein sequence ID" value="KQH86997.1"/>
    <property type="molecule type" value="Genomic_DNA"/>
</dbReference>
<dbReference type="CDD" id="cd04301">
    <property type="entry name" value="NAT_SF"/>
    <property type="match status" value="1"/>
</dbReference>
<dbReference type="PANTHER" id="PTHR10925">
    <property type="entry name" value="N-ACETYLTRANSFERASE 10"/>
    <property type="match status" value="1"/>
</dbReference>
<keyword evidence="5 9" id="KW-0547">Nucleotide-binding</keyword>
<evidence type="ECO:0000313" key="14">
    <source>
        <dbReference type="Proteomes" id="UP000051221"/>
    </source>
</evidence>
<keyword evidence="3 9" id="KW-0808">Transferase</keyword>
<dbReference type="GO" id="GO:1904812">
    <property type="term" value="P:rRNA acetylation involved in maturation of SSU-rRNA"/>
    <property type="evidence" value="ECO:0007669"/>
    <property type="project" value="TreeGrafter"/>
</dbReference>
<evidence type="ECO:0000259" key="12">
    <source>
        <dbReference type="Pfam" id="PF13718"/>
    </source>
</evidence>
<evidence type="ECO:0000256" key="4">
    <source>
        <dbReference type="ARBA" id="ARBA00022694"/>
    </source>
</evidence>
<dbReference type="Proteomes" id="UP000051221">
    <property type="component" value="Unassembled WGS sequence"/>
</dbReference>
<dbReference type="Gene3D" id="3.40.630.30">
    <property type="match status" value="1"/>
</dbReference>
<reference evidence="13 14" key="1">
    <citation type="submission" date="2015-08" db="EMBL/GenBank/DDBJ databases">
        <title>Antibacterial properties of a collection of Vibrionaceae strains.</title>
        <authorList>
            <person name="Giubergia S."/>
        </authorList>
    </citation>
    <scope>NUCLEOTIDE SEQUENCE [LARGE SCALE GENOMIC DNA]</scope>
    <source>
        <strain evidence="13 14">S0821</strain>
    </source>
</reference>
<dbReference type="FunCoup" id="A0A0Q2R4C8">
    <property type="interactions" value="26"/>
</dbReference>
<dbReference type="InterPro" id="IPR024914">
    <property type="entry name" value="tRNA_acetyltr_TmcA"/>
</dbReference>
<dbReference type="InterPro" id="IPR032672">
    <property type="entry name" value="TmcA/NAT10/Kre33"/>
</dbReference>
<dbReference type="GO" id="GO:0005524">
    <property type="term" value="F:ATP binding"/>
    <property type="evidence" value="ECO:0007669"/>
    <property type="project" value="UniProtKB-UniRule"/>
</dbReference>
<feature type="domain" description="TmcA/NAT10 N-terminal" evidence="11">
    <location>
        <begin position="7"/>
        <end position="117"/>
    </location>
</feature>
<evidence type="ECO:0000256" key="8">
    <source>
        <dbReference type="ARBA" id="ARBA00023315"/>
    </source>
</evidence>
<dbReference type="RefSeq" id="WP_055465417.1">
    <property type="nucleotide sequence ID" value="NZ_LKHS01000004.1"/>
</dbReference>
<keyword evidence="2 9" id="KW-0820">tRNA-binding</keyword>
<dbReference type="InterPro" id="IPR038321">
    <property type="entry name" value="TmcA_C_sf"/>
</dbReference>
<feature type="domain" description="N-acetyltransferase" evidence="12">
    <location>
        <begin position="500"/>
        <end position="545"/>
    </location>
</feature>
<dbReference type="InterPro" id="IPR016181">
    <property type="entry name" value="Acyl_CoA_acyltransferase"/>
</dbReference>